<dbReference type="GO" id="GO:0002953">
    <property type="term" value="F:5'-deoxynucleotidase activity"/>
    <property type="evidence" value="ECO:0007669"/>
    <property type="project" value="InterPro"/>
</dbReference>
<dbReference type="EMBL" id="MT142114">
    <property type="protein sequence ID" value="QJA74690.1"/>
    <property type="molecule type" value="Genomic_DNA"/>
</dbReference>
<evidence type="ECO:0000313" key="2">
    <source>
        <dbReference type="EMBL" id="QJA63075.1"/>
    </source>
</evidence>
<dbReference type="PANTHER" id="PTHR11845">
    <property type="entry name" value="5'-DEOXYNUCLEOTIDASE HDDC2"/>
    <property type="match status" value="1"/>
</dbReference>
<dbReference type="EMBL" id="MT141489">
    <property type="protein sequence ID" value="QJA63075.1"/>
    <property type="molecule type" value="Genomic_DNA"/>
</dbReference>
<keyword evidence="1 2" id="KW-0378">Hydrolase</keyword>
<dbReference type="GO" id="GO:0005737">
    <property type="term" value="C:cytoplasm"/>
    <property type="evidence" value="ECO:0007669"/>
    <property type="project" value="TreeGrafter"/>
</dbReference>
<accession>A0A6M3J161</accession>
<evidence type="ECO:0000313" key="3">
    <source>
        <dbReference type="EMBL" id="QJA74690.1"/>
    </source>
</evidence>
<dbReference type="Pfam" id="PF12917">
    <property type="entry name" value="YfbR-like"/>
    <property type="match status" value="1"/>
</dbReference>
<dbReference type="InterPro" id="IPR039356">
    <property type="entry name" value="YfbR/HDDC2"/>
</dbReference>
<sequence>MEELIEFFKTVRRLSGIERCSNTPHIKNSYVSDHSYYVALYAMIFADIENSKQPVGLKPYDTSEVIKRALIHDLEESLTGDFLFPIKHENPTIKPLLQEAINQVVDNELFASLPIGICSYYKRLWKTSKDSSNEGRLVAAMDKFEILLYAIQELELGNKQFIKIYNNAIKILLTEFTEIRFLQKVLITIRKEVEENLLK</sequence>
<evidence type="ECO:0000256" key="1">
    <source>
        <dbReference type="ARBA" id="ARBA00022801"/>
    </source>
</evidence>
<proteinExistence type="predicted"/>
<organism evidence="2">
    <name type="scientific">viral metagenome</name>
    <dbReference type="NCBI Taxonomy" id="1070528"/>
    <lineage>
        <taxon>unclassified sequences</taxon>
        <taxon>metagenomes</taxon>
        <taxon>organismal metagenomes</taxon>
    </lineage>
</organism>
<gene>
    <name evidence="3" type="ORF">MM415A01949_0011</name>
    <name evidence="2" type="ORF">MM415B00659_0029</name>
</gene>
<dbReference type="PANTHER" id="PTHR11845:SF13">
    <property type="entry name" value="5'-DEOXYNUCLEOTIDASE HDDC2"/>
    <property type="match status" value="1"/>
</dbReference>
<dbReference type="SUPFAM" id="SSF109604">
    <property type="entry name" value="HD-domain/PDEase-like"/>
    <property type="match status" value="1"/>
</dbReference>
<name>A0A6M3J161_9ZZZZ</name>
<protein>
    <submittedName>
        <fullName evidence="2">Putative phosphohydrolase</fullName>
    </submittedName>
</protein>
<dbReference type="Gene3D" id="1.10.3210.10">
    <property type="entry name" value="Hypothetical protein af1432"/>
    <property type="match status" value="1"/>
</dbReference>
<dbReference type="AlphaFoldDB" id="A0A6M3J161"/>
<reference evidence="2" key="1">
    <citation type="submission" date="2020-03" db="EMBL/GenBank/DDBJ databases">
        <title>The deep terrestrial virosphere.</title>
        <authorList>
            <person name="Holmfeldt K."/>
            <person name="Nilsson E."/>
            <person name="Simone D."/>
            <person name="Lopez-Fernandez M."/>
            <person name="Wu X."/>
            <person name="de Brujin I."/>
            <person name="Lundin D."/>
            <person name="Andersson A."/>
            <person name="Bertilsson S."/>
            <person name="Dopson M."/>
        </authorList>
    </citation>
    <scope>NUCLEOTIDE SEQUENCE</scope>
    <source>
        <strain evidence="3">MM415A01949</strain>
        <strain evidence="2">MM415B00659</strain>
    </source>
</reference>